<dbReference type="AlphaFoldDB" id="A0A8K0WDF8"/>
<name>A0A8K0WDF8_9HYPO</name>
<evidence type="ECO:0000313" key="2">
    <source>
        <dbReference type="Proteomes" id="UP000813427"/>
    </source>
</evidence>
<proteinExistence type="predicted"/>
<gene>
    <name evidence="1" type="ORF">BKA59DRAFT_553962</name>
</gene>
<protein>
    <submittedName>
        <fullName evidence="1">Uncharacterized protein</fullName>
    </submittedName>
</protein>
<dbReference type="OrthoDB" id="10000387at2759"/>
<comment type="caution">
    <text evidence="1">The sequence shown here is derived from an EMBL/GenBank/DDBJ whole genome shotgun (WGS) entry which is preliminary data.</text>
</comment>
<sequence length="1278" mass="142498">MERVRKTYFDPLATSKGRITELLQQLPVGSAHPFSPEKVLLCRTNNGIEEIDISSYNEEYFYNAVDLGEMGEVLLRRMAGFKNHLAVFDDFQIIQAPAATFKIPIVSGNITILAVSELTPTYYDFCFSDEDCNSCCWLARDTFSGITHSGDLINNKDLLDYVKIDAEKLTHKPIGVFISGYQKTQITRFLGTNPALMVADHVDKILYIIPVPLDKATIGDATLCCPLVIKRDEDSIICSILPTATTERDMMCHSNKTQSPCFPEAIRRADFTLSAPQTAIAQEGNSEAELSRLALTNNNVTLNKRNAILTTDTSAIPRFLASNAQVIRFGTSLEFIPSDSQAEETDKSAVVLPCIFGTQMQGPMLLATGKVPSNIPFSDEKALCAYYEQLESIAVVVDERMTDNARNLATGQRLNALFIVKVNSAKKPDTADKVVSALSSANINAVTALAGPQSLIVANIDDSFYFYRGLADPKILDTSKLDFGADITDTIKSAGVKSLLVPKVPRLINLGEDNTIVLPYTSQVVKPQDLAQIFEQLSINKINTMHDDITAAVPQLQALMSQKDLQNLSKGLIDILSAKIDKAVGPMRRDYIQYVATEFNIDNRESVLKKNRMLGELRKATKETQAVLEPVISSLSNMLSSQTTSKRTHDMKRLVRQTQIQNNVEATKSMTFESMTGLLESHAEEMGVMLVNIETLPYKALLSKLTSREIDARPACELDSRILHLDGFDAGIIIEQSQSQHVGPLQSQAGPTHPTLALPYLSQQRGDGSMLAWVCWDEFVNLKSPYQVRWMEKCNEAHIAALRIMMRDTLSRAIVSRDYNFQSGSIEIGHLMSSLLMASMSKLANMRTTAPVVLDKAEDTVTRLMRGLFGNLMTIAGSGVCPLSMVWQLFGLEAKYDIPTSEADWTWYENVVELYPYTGWPLEQFHTNLGRFLDKVIVRVVMKNENVAEIKKSASEDLARFCRLRNVQLEHCRTIVTIFQRMLTTSGVDIPAIATRLAGNIPHELEKQTSGYTKMMKYIDHLSKGGDRRPADDAVYANVYTKRSAAFKDLKTVIAQACREKDWDTAKKSCQSIVDKHAEIASLWQIEPEKLKVQNMKNYRTLIDADVSEDADQETKNNTKKVVGRIMDDAEKDRLPWQVGMDLSKSRFEPLDEDFLEEMLTGTRPASAEQPQALVQATALVEQPAPTEEPIAENSFAQFETSLAPSFISAMDRALTADDVCKITKVPVSTMQVFVKALNPDFAWEDLGQQFKIVVLRLLKERSNRVESRPSATMLRMR</sequence>
<dbReference type="EMBL" id="JAGPXF010000003">
    <property type="protein sequence ID" value="KAH7251507.1"/>
    <property type="molecule type" value="Genomic_DNA"/>
</dbReference>
<evidence type="ECO:0000313" key="1">
    <source>
        <dbReference type="EMBL" id="KAH7251507.1"/>
    </source>
</evidence>
<accession>A0A8K0WDF8</accession>
<dbReference type="Proteomes" id="UP000813427">
    <property type="component" value="Unassembled WGS sequence"/>
</dbReference>
<keyword evidence="2" id="KW-1185">Reference proteome</keyword>
<reference evidence="1" key="1">
    <citation type="journal article" date="2021" name="Nat. Commun.">
        <title>Genetic determinants of endophytism in the Arabidopsis root mycobiome.</title>
        <authorList>
            <person name="Mesny F."/>
            <person name="Miyauchi S."/>
            <person name="Thiergart T."/>
            <person name="Pickel B."/>
            <person name="Atanasova L."/>
            <person name="Karlsson M."/>
            <person name="Huettel B."/>
            <person name="Barry K.W."/>
            <person name="Haridas S."/>
            <person name="Chen C."/>
            <person name="Bauer D."/>
            <person name="Andreopoulos W."/>
            <person name="Pangilinan J."/>
            <person name="LaButti K."/>
            <person name="Riley R."/>
            <person name="Lipzen A."/>
            <person name="Clum A."/>
            <person name="Drula E."/>
            <person name="Henrissat B."/>
            <person name="Kohler A."/>
            <person name="Grigoriev I.V."/>
            <person name="Martin F.M."/>
            <person name="Hacquard S."/>
        </authorList>
    </citation>
    <scope>NUCLEOTIDE SEQUENCE</scope>
    <source>
        <strain evidence="1">MPI-SDFR-AT-0068</strain>
    </source>
</reference>
<organism evidence="1 2">
    <name type="scientific">Fusarium tricinctum</name>
    <dbReference type="NCBI Taxonomy" id="61284"/>
    <lineage>
        <taxon>Eukaryota</taxon>
        <taxon>Fungi</taxon>
        <taxon>Dikarya</taxon>
        <taxon>Ascomycota</taxon>
        <taxon>Pezizomycotina</taxon>
        <taxon>Sordariomycetes</taxon>
        <taxon>Hypocreomycetidae</taxon>
        <taxon>Hypocreales</taxon>
        <taxon>Nectriaceae</taxon>
        <taxon>Fusarium</taxon>
        <taxon>Fusarium tricinctum species complex</taxon>
    </lineage>
</organism>